<evidence type="ECO:0000313" key="4">
    <source>
        <dbReference type="Proteomes" id="UP000663853"/>
    </source>
</evidence>
<dbReference type="EMBL" id="CAJMXA010004236">
    <property type="protein sequence ID" value="CAE6537864.1"/>
    <property type="molecule type" value="Genomic_DNA"/>
</dbReference>
<keyword evidence="2" id="KW-1133">Transmembrane helix</keyword>
<evidence type="ECO:0000313" key="3">
    <source>
        <dbReference type="EMBL" id="CAE6537864.1"/>
    </source>
</evidence>
<evidence type="ECO:0000256" key="1">
    <source>
        <dbReference type="SAM" id="MobiDB-lite"/>
    </source>
</evidence>
<dbReference type="AlphaFoldDB" id="A0A8H3DRG6"/>
<reference evidence="3" key="1">
    <citation type="submission" date="2021-01" db="EMBL/GenBank/DDBJ databases">
        <authorList>
            <person name="Kaushik A."/>
        </authorList>
    </citation>
    <scope>NUCLEOTIDE SEQUENCE</scope>
    <source>
        <strain evidence="3">AG6-10EEA</strain>
    </source>
</reference>
<gene>
    <name evidence="3" type="ORF">RDB_LOCUS184783</name>
</gene>
<name>A0A8H3DRG6_9AGAM</name>
<feature type="transmembrane region" description="Helical" evidence="2">
    <location>
        <begin position="56"/>
        <end position="76"/>
    </location>
</feature>
<keyword evidence="2" id="KW-0812">Transmembrane</keyword>
<accession>A0A8H3DRG6</accession>
<evidence type="ECO:0000256" key="2">
    <source>
        <dbReference type="SAM" id="Phobius"/>
    </source>
</evidence>
<feature type="region of interest" description="Disordered" evidence="1">
    <location>
        <begin position="216"/>
        <end position="235"/>
    </location>
</feature>
<protein>
    <submittedName>
        <fullName evidence="3">Uncharacterized protein</fullName>
    </submittedName>
</protein>
<feature type="transmembrane region" description="Helical" evidence="2">
    <location>
        <begin position="122"/>
        <end position="143"/>
    </location>
</feature>
<comment type="caution">
    <text evidence="3">The sequence shown here is derived from an EMBL/GenBank/DDBJ whole genome shotgun (WGS) entry which is preliminary data.</text>
</comment>
<feature type="transmembrane region" description="Helical" evidence="2">
    <location>
        <begin position="88"/>
        <end position="110"/>
    </location>
</feature>
<keyword evidence="2" id="KW-0472">Membrane</keyword>
<organism evidence="3 4">
    <name type="scientific">Rhizoctonia solani</name>
    <dbReference type="NCBI Taxonomy" id="456999"/>
    <lineage>
        <taxon>Eukaryota</taxon>
        <taxon>Fungi</taxon>
        <taxon>Dikarya</taxon>
        <taxon>Basidiomycota</taxon>
        <taxon>Agaricomycotina</taxon>
        <taxon>Agaricomycetes</taxon>
        <taxon>Cantharellales</taxon>
        <taxon>Ceratobasidiaceae</taxon>
        <taxon>Rhizoctonia</taxon>
    </lineage>
</organism>
<proteinExistence type="predicted"/>
<dbReference type="Proteomes" id="UP000663853">
    <property type="component" value="Unassembled WGS sequence"/>
</dbReference>
<sequence>MVEPRTTINFARYRSKLLGLAALGSFISASWAAAHPFTNHTWIWSLGFIELNFYTFPIVLLTWGAFFLTFIPKVILERRLDIRAPLRIEFVCVALAWCFQFVATVLETVANPYGTIWSNWGFINLTSTTSLMALTTYLVLPILPDMCRVVMLIAQPNRRTHNTPYEEPLLPAYSSHSGEIPEVRVFDESGIDLEVPIMFDAGLRNHSDRDEARIGGYSHFEDDLERGATTNGRPT</sequence>